<proteinExistence type="predicted"/>
<organism evidence="2 3">
    <name type="scientific">Rhamnusium bicolor</name>
    <dbReference type="NCBI Taxonomy" id="1586634"/>
    <lineage>
        <taxon>Eukaryota</taxon>
        <taxon>Metazoa</taxon>
        <taxon>Ecdysozoa</taxon>
        <taxon>Arthropoda</taxon>
        <taxon>Hexapoda</taxon>
        <taxon>Insecta</taxon>
        <taxon>Pterygota</taxon>
        <taxon>Neoptera</taxon>
        <taxon>Endopterygota</taxon>
        <taxon>Coleoptera</taxon>
        <taxon>Polyphaga</taxon>
        <taxon>Cucujiformia</taxon>
        <taxon>Chrysomeloidea</taxon>
        <taxon>Cerambycidae</taxon>
        <taxon>Lepturinae</taxon>
        <taxon>Rhagiini</taxon>
        <taxon>Rhamnusium</taxon>
    </lineage>
</organism>
<evidence type="ECO:0000313" key="3">
    <source>
        <dbReference type="Proteomes" id="UP001162156"/>
    </source>
</evidence>
<feature type="compositionally biased region" description="Basic and acidic residues" evidence="1">
    <location>
        <begin position="21"/>
        <end position="40"/>
    </location>
</feature>
<dbReference type="Proteomes" id="UP001162156">
    <property type="component" value="Unassembled WGS sequence"/>
</dbReference>
<reference evidence="2" key="1">
    <citation type="journal article" date="2023" name="Insect Mol. Biol.">
        <title>Genome sequencing provides insights into the evolution of gene families encoding plant cell wall-degrading enzymes in longhorned beetles.</title>
        <authorList>
            <person name="Shin N.R."/>
            <person name="Okamura Y."/>
            <person name="Kirsch R."/>
            <person name="Pauchet Y."/>
        </authorList>
    </citation>
    <scope>NUCLEOTIDE SEQUENCE</scope>
    <source>
        <strain evidence="2">RBIC_L_NR</strain>
    </source>
</reference>
<protein>
    <submittedName>
        <fullName evidence="2">Uncharacterized protein</fullName>
    </submittedName>
</protein>
<feature type="region of interest" description="Disordered" evidence="1">
    <location>
        <begin position="1"/>
        <end position="73"/>
    </location>
</feature>
<gene>
    <name evidence="2" type="ORF">NQ314_008915</name>
</gene>
<feature type="compositionally biased region" description="Basic residues" evidence="1">
    <location>
        <begin position="42"/>
        <end position="52"/>
    </location>
</feature>
<keyword evidence="3" id="KW-1185">Reference proteome</keyword>
<comment type="caution">
    <text evidence="2">The sequence shown here is derived from an EMBL/GenBank/DDBJ whole genome shotgun (WGS) entry which is preliminary data.</text>
</comment>
<accession>A0AAV8Y6I3</accession>
<evidence type="ECO:0000256" key="1">
    <source>
        <dbReference type="SAM" id="MobiDB-lite"/>
    </source>
</evidence>
<evidence type="ECO:0000313" key="2">
    <source>
        <dbReference type="EMBL" id="KAJ8946290.1"/>
    </source>
</evidence>
<sequence>MTKVKEDGRTGNQRVGRLRKKVVEKENENEDYKKEAESVKTSRGKRQRTTKKVAHEDSEDGENEIAEVVKKDR</sequence>
<name>A0AAV8Y6I3_9CUCU</name>
<dbReference type="EMBL" id="JANEYF010002453">
    <property type="protein sequence ID" value="KAJ8946290.1"/>
    <property type="molecule type" value="Genomic_DNA"/>
</dbReference>
<dbReference type="AlphaFoldDB" id="A0AAV8Y6I3"/>